<dbReference type="SUPFAM" id="SSF51126">
    <property type="entry name" value="Pectin lyase-like"/>
    <property type="match status" value="1"/>
</dbReference>
<sequence length="447" mass="47225">MLGLSVGLQPQYSSRVPVDFPTGFGWDQAHHPLSIHRTGTRYVADINPRDLVDPAIWAGPAYHVDSAAGDDGQTGLGSVDGDFTQAKRTIYAAFLAGNATAAPYRVLVKPGTYEESAFTRNGNDEPDQPVAIIGWGGPATYRTGPFNVAWTNADDTFSAPVSSVKRVFRTDVLTPEGHYTELTEVTDTATCAVTDQSWAVDGSTVHINIGSAPGANDIALLRSFHGARFMTHTHDIYLENIHTQGGITGALHLDPVASRNIVGLNCSFRYAAPSNPAAPLDAARIRRTSGLCAFFNCDASQGAKDGWSFHEDGVSGLHVLLQDCTGWRNGIAGASSCNGFTTHDAVRAIVLNGAFGLSRNGTEVHVIQSTQSWLAGTTALARDVDGTSIAFKCSNPSTMWLQDCRADAAGSATNYALEVNAGTVLTRDFAIIAGSVETSLGGTVASF</sequence>
<accession>A0A927D596</accession>
<reference evidence="1" key="1">
    <citation type="submission" date="2020-08" db="EMBL/GenBank/DDBJ databases">
        <title>Sulfitobacter aestuariivivens sp. nov., isolated from a tidal flat.</title>
        <authorList>
            <person name="Park S."/>
            <person name="Yoon J.-H."/>
        </authorList>
    </citation>
    <scope>NUCLEOTIDE SEQUENCE</scope>
    <source>
        <strain evidence="1">TSTF-M16</strain>
    </source>
</reference>
<comment type="caution">
    <text evidence="1">The sequence shown here is derived from an EMBL/GenBank/DDBJ whole genome shotgun (WGS) entry which is preliminary data.</text>
</comment>
<evidence type="ECO:0000313" key="1">
    <source>
        <dbReference type="EMBL" id="MBD3665388.1"/>
    </source>
</evidence>
<evidence type="ECO:0000313" key="2">
    <source>
        <dbReference type="Proteomes" id="UP000635142"/>
    </source>
</evidence>
<dbReference type="EMBL" id="JACTAG010000002">
    <property type="protein sequence ID" value="MBD3665388.1"/>
    <property type="molecule type" value="Genomic_DNA"/>
</dbReference>
<dbReference type="RefSeq" id="WP_191076367.1">
    <property type="nucleotide sequence ID" value="NZ_JACTAG010000002.1"/>
</dbReference>
<protein>
    <submittedName>
        <fullName evidence="1">Uncharacterized protein</fullName>
    </submittedName>
</protein>
<dbReference type="AlphaFoldDB" id="A0A927D596"/>
<dbReference type="InterPro" id="IPR011050">
    <property type="entry name" value="Pectin_lyase_fold/virulence"/>
</dbReference>
<proteinExistence type="predicted"/>
<name>A0A927D596_9RHOB</name>
<gene>
    <name evidence="1" type="ORF">H9Q16_15735</name>
</gene>
<keyword evidence="2" id="KW-1185">Reference proteome</keyword>
<organism evidence="1 2">
    <name type="scientific">Sulfitobacter aestuariivivens</name>
    <dbReference type="NCBI Taxonomy" id="2766981"/>
    <lineage>
        <taxon>Bacteria</taxon>
        <taxon>Pseudomonadati</taxon>
        <taxon>Pseudomonadota</taxon>
        <taxon>Alphaproteobacteria</taxon>
        <taxon>Rhodobacterales</taxon>
        <taxon>Roseobacteraceae</taxon>
        <taxon>Sulfitobacter</taxon>
    </lineage>
</organism>
<dbReference type="Proteomes" id="UP000635142">
    <property type="component" value="Unassembled WGS sequence"/>
</dbReference>